<evidence type="ECO:0000313" key="1">
    <source>
        <dbReference type="EMBL" id="NGO10182.1"/>
    </source>
</evidence>
<name>A0A6G4V7W0_9ACTN</name>
<dbReference type="EMBL" id="JAAKZY010000068">
    <property type="protein sequence ID" value="NGO10182.1"/>
    <property type="molecule type" value="Genomic_DNA"/>
</dbReference>
<organism evidence="1 2">
    <name type="scientific">Streptomyces scabichelini</name>
    <dbReference type="NCBI Taxonomy" id="2711217"/>
    <lineage>
        <taxon>Bacteria</taxon>
        <taxon>Bacillati</taxon>
        <taxon>Actinomycetota</taxon>
        <taxon>Actinomycetes</taxon>
        <taxon>Kitasatosporales</taxon>
        <taxon>Streptomycetaceae</taxon>
        <taxon>Streptomyces</taxon>
    </lineage>
</organism>
<comment type="caution">
    <text evidence="1">The sequence shown here is derived from an EMBL/GenBank/DDBJ whole genome shotgun (WGS) entry which is preliminary data.</text>
</comment>
<reference evidence="1 2" key="1">
    <citation type="submission" date="2020-02" db="EMBL/GenBank/DDBJ databases">
        <title>Whole-genome analyses of novel actinobacteria.</title>
        <authorList>
            <person name="Sahin N."/>
            <person name="Gencbay T."/>
        </authorList>
    </citation>
    <scope>NUCLEOTIDE SEQUENCE [LARGE SCALE GENOMIC DNA]</scope>
    <source>
        <strain evidence="1 2">HC44</strain>
    </source>
</reference>
<keyword evidence="2" id="KW-1185">Reference proteome</keyword>
<accession>A0A6G4V7W0</accession>
<sequence length="127" mass="14155">MVEGLGVFLSDQVLGEYRRDLLTESLDQMDTDAQHERELRAASLRQAIAEAETTSKRLLRGLEAAWKWSTTPTRTCGQALRRCQGLSDVLTCVKAGRARTKVAKSLAVTFCTHRLPCCSCSPWVLEQ</sequence>
<proteinExistence type="predicted"/>
<dbReference type="Proteomes" id="UP000472335">
    <property type="component" value="Unassembled WGS sequence"/>
</dbReference>
<gene>
    <name evidence="1" type="ORF">G5C60_21970</name>
</gene>
<evidence type="ECO:0000313" key="2">
    <source>
        <dbReference type="Proteomes" id="UP000472335"/>
    </source>
</evidence>
<dbReference type="AlphaFoldDB" id="A0A6G4V7W0"/>
<protein>
    <submittedName>
        <fullName evidence="1">Uncharacterized protein</fullName>
    </submittedName>
</protein>
<dbReference type="RefSeq" id="WP_165261907.1">
    <property type="nucleotide sequence ID" value="NZ_JAAKZY010000068.1"/>
</dbReference>